<name>A0A6C0KN64_9ZZZZ</name>
<evidence type="ECO:0000256" key="4">
    <source>
        <dbReference type="ARBA" id="ARBA00022827"/>
    </source>
</evidence>
<evidence type="ECO:0000256" key="2">
    <source>
        <dbReference type="ARBA" id="ARBA00012512"/>
    </source>
</evidence>
<organism evidence="8">
    <name type="scientific">viral metagenome</name>
    <dbReference type="NCBI Taxonomy" id="1070528"/>
    <lineage>
        <taxon>unclassified sequences</taxon>
        <taxon>metagenomes</taxon>
        <taxon>organismal metagenomes</taxon>
    </lineage>
</organism>
<comment type="cofactor">
    <cofactor evidence="1">
        <name>FAD</name>
        <dbReference type="ChEBI" id="CHEBI:57692"/>
    </cofactor>
</comment>
<evidence type="ECO:0000256" key="1">
    <source>
        <dbReference type="ARBA" id="ARBA00001974"/>
    </source>
</evidence>
<evidence type="ECO:0000256" key="5">
    <source>
        <dbReference type="ARBA" id="ARBA00023002"/>
    </source>
</evidence>
<proteinExistence type="predicted"/>
<reference evidence="8" key="1">
    <citation type="journal article" date="2020" name="Nature">
        <title>Giant virus diversity and host interactions through global metagenomics.</title>
        <authorList>
            <person name="Schulz F."/>
            <person name="Roux S."/>
            <person name="Paez-Espino D."/>
            <person name="Jungbluth S."/>
            <person name="Walsh D.A."/>
            <person name="Denef V.J."/>
            <person name="McMahon K.D."/>
            <person name="Konstantinidis K.T."/>
            <person name="Eloe-Fadrosh E.A."/>
            <person name="Kyrpides N.C."/>
            <person name="Woyke T."/>
        </authorList>
    </citation>
    <scope>NUCLEOTIDE SEQUENCE</scope>
    <source>
        <strain evidence="8">GVMAG-S-3300012919-55</strain>
    </source>
</reference>
<keyword evidence="4" id="KW-0274">FAD</keyword>
<dbReference type="AlphaFoldDB" id="A0A6C0KN64"/>
<dbReference type="Pfam" id="PF04777">
    <property type="entry name" value="Evr1_Alr"/>
    <property type="match status" value="1"/>
</dbReference>
<dbReference type="SUPFAM" id="SSF69000">
    <property type="entry name" value="FAD-dependent thiol oxidase"/>
    <property type="match status" value="1"/>
</dbReference>
<feature type="domain" description="ERV/ALR sulfhydryl oxidase" evidence="7">
    <location>
        <begin position="1"/>
        <end position="103"/>
    </location>
</feature>
<dbReference type="PROSITE" id="PS51324">
    <property type="entry name" value="ERV_ALR"/>
    <property type="match status" value="1"/>
</dbReference>
<dbReference type="Gene3D" id="1.20.120.310">
    <property type="entry name" value="ERV/ALR sulfhydryl oxidase domain"/>
    <property type="match status" value="1"/>
</dbReference>
<dbReference type="EMBL" id="MN740918">
    <property type="protein sequence ID" value="QHU17804.1"/>
    <property type="molecule type" value="Genomic_DNA"/>
</dbReference>
<dbReference type="InterPro" id="IPR036774">
    <property type="entry name" value="ERV/ALR_sulphydryl_oxid_sf"/>
</dbReference>
<evidence type="ECO:0000256" key="3">
    <source>
        <dbReference type="ARBA" id="ARBA00022630"/>
    </source>
</evidence>
<keyword evidence="5" id="KW-0560">Oxidoreductase</keyword>
<dbReference type="EC" id="1.8.3.2" evidence="2"/>
<accession>A0A6C0KN64</accession>
<keyword evidence="6" id="KW-1015">Disulfide bond</keyword>
<protein>
    <recommendedName>
        <fullName evidence="2">thiol oxidase</fullName>
        <ecNumber evidence="2">1.8.3.2</ecNumber>
    </recommendedName>
</protein>
<dbReference type="InterPro" id="IPR017905">
    <property type="entry name" value="ERV/ALR_sulphydryl_oxidase"/>
</dbReference>
<evidence type="ECO:0000256" key="6">
    <source>
        <dbReference type="ARBA" id="ARBA00023157"/>
    </source>
</evidence>
<evidence type="ECO:0000259" key="7">
    <source>
        <dbReference type="PROSITE" id="PS51324"/>
    </source>
</evidence>
<sequence>MKKSEWGPHIWKTIHCLTIRIKDDHFEKLKPQLMNILSQICSNLPCPTCSSHASTYMRKYRFKHINTKEQLIRFFYQFHNEVNKRLHKKNISYEDMIKIHEKVNFKNTLSTYYNIHHQIKFSERLMNHGFHRKLFLEQFKTFVRSNIDCFHY</sequence>
<keyword evidence="3" id="KW-0285">Flavoprotein</keyword>
<dbReference type="GO" id="GO:0016972">
    <property type="term" value="F:thiol oxidase activity"/>
    <property type="evidence" value="ECO:0007669"/>
    <property type="project" value="UniProtKB-EC"/>
</dbReference>
<evidence type="ECO:0000313" key="8">
    <source>
        <dbReference type="EMBL" id="QHU17804.1"/>
    </source>
</evidence>